<dbReference type="InterPro" id="IPR001633">
    <property type="entry name" value="EAL_dom"/>
</dbReference>
<accession>A0A4R5LS30</accession>
<dbReference type="SMART" id="SM00267">
    <property type="entry name" value="GGDEF"/>
    <property type="match status" value="1"/>
</dbReference>
<keyword evidence="6" id="KW-1185">Reference proteome</keyword>
<gene>
    <name evidence="5" type="ORF">E2F43_09005</name>
</gene>
<dbReference type="SMART" id="SM00052">
    <property type="entry name" value="EAL"/>
    <property type="match status" value="1"/>
</dbReference>
<organism evidence="5 6">
    <name type="scientific">Seongchinamella unica</name>
    <dbReference type="NCBI Taxonomy" id="2547392"/>
    <lineage>
        <taxon>Bacteria</taxon>
        <taxon>Pseudomonadati</taxon>
        <taxon>Pseudomonadota</taxon>
        <taxon>Gammaproteobacteria</taxon>
        <taxon>Cellvibrionales</taxon>
        <taxon>Halieaceae</taxon>
        <taxon>Seongchinamella</taxon>
    </lineage>
</organism>
<dbReference type="Gene3D" id="3.30.70.270">
    <property type="match status" value="1"/>
</dbReference>
<feature type="transmembrane region" description="Helical" evidence="1">
    <location>
        <begin position="207"/>
        <end position="226"/>
    </location>
</feature>
<dbReference type="Pfam" id="PF00563">
    <property type="entry name" value="EAL"/>
    <property type="match status" value="1"/>
</dbReference>
<dbReference type="RefSeq" id="WP_133211827.1">
    <property type="nucleotide sequence ID" value="NZ_SMSE01000002.1"/>
</dbReference>
<dbReference type="InterPro" id="IPR043128">
    <property type="entry name" value="Rev_trsase/Diguanyl_cyclase"/>
</dbReference>
<name>A0A4R5LS30_9GAMM</name>
<dbReference type="NCBIfam" id="TIGR00254">
    <property type="entry name" value="GGDEF"/>
    <property type="match status" value="1"/>
</dbReference>
<dbReference type="PROSITE" id="PS50887">
    <property type="entry name" value="GGDEF"/>
    <property type="match status" value="1"/>
</dbReference>
<evidence type="ECO:0000259" key="3">
    <source>
        <dbReference type="PROSITE" id="PS50885"/>
    </source>
</evidence>
<dbReference type="InterPro" id="IPR052155">
    <property type="entry name" value="Biofilm_reg_signaling"/>
</dbReference>
<dbReference type="Pfam" id="PF00672">
    <property type="entry name" value="HAMP"/>
    <property type="match status" value="1"/>
</dbReference>
<dbReference type="CDD" id="cd01948">
    <property type="entry name" value="EAL"/>
    <property type="match status" value="1"/>
</dbReference>
<dbReference type="OrthoDB" id="9813913at2"/>
<evidence type="ECO:0000313" key="5">
    <source>
        <dbReference type="EMBL" id="TDG13650.1"/>
    </source>
</evidence>
<dbReference type="EMBL" id="SMSE01000002">
    <property type="protein sequence ID" value="TDG13650.1"/>
    <property type="molecule type" value="Genomic_DNA"/>
</dbReference>
<dbReference type="PROSITE" id="PS50885">
    <property type="entry name" value="HAMP"/>
    <property type="match status" value="1"/>
</dbReference>
<dbReference type="PANTHER" id="PTHR44757:SF2">
    <property type="entry name" value="BIOFILM ARCHITECTURE MAINTENANCE PROTEIN MBAA"/>
    <property type="match status" value="1"/>
</dbReference>
<dbReference type="Pfam" id="PF00990">
    <property type="entry name" value="GGDEF"/>
    <property type="match status" value="1"/>
</dbReference>
<evidence type="ECO:0000259" key="4">
    <source>
        <dbReference type="PROSITE" id="PS50887"/>
    </source>
</evidence>
<dbReference type="Gene3D" id="3.20.20.450">
    <property type="entry name" value="EAL domain"/>
    <property type="match status" value="1"/>
</dbReference>
<dbReference type="InterPro" id="IPR000160">
    <property type="entry name" value="GGDEF_dom"/>
</dbReference>
<dbReference type="InterPro" id="IPR029787">
    <property type="entry name" value="Nucleotide_cyclase"/>
</dbReference>
<dbReference type="AlphaFoldDB" id="A0A4R5LS30"/>
<dbReference type="PROSITE" id="PS50883">
    <property type="entry name" value="EAL"/>
    <property type="match status" value="1"/>
</dbReference>
<proteinExistence type="predicted"/>
<keyword evidence="1" id="KW-1133">Transmembrane helix</keyword>
<keyword evidence="1" id="KW-0812">Transmembrane</keyword>
<feature type="domain" description="HAMP" evidence="3">
    <location>
        <begin position="227"/>
        <end position="279"/>
    </location>
</feature>
<evidence type="ECO:0000256" key="1">
    <source>
        <dbReference type="SAM" id="Phobius"/>
    </source>
</evidence>
<dbReference type="SMART" id="SM00304">
    <property type="entry name" value="HAMP"/>
    <property type="match status" value="1"/>
</dbReference>
<evidence type="ECO:0000313" key="6">
    <source>
        <dbReference type="Proteomes" id="UP000295554"/>
    </source>
</evidence>
<comment type="caution">
    <text evidence="5">The sequence shown here is derived from an EMBL/GenBank/DDBJ whole genome shotgun (WGS) entry which is preliminary data.</text>
</comment>
<dbReference type="SUPFAM" id="SSF55073">
    <property type="entry name" value="Nucleotide cyclase"/>
    <property type="match status" value="1"/>
</dbReference>
<dbReference type="Proteomes" id="UP000295554">
    <property type="component" value="Unassembled WGS sequence"/>
</dbReference>
<dbReference type="GO" id="GO:0016020">
    <property type="term" value="C:membrane"/>
    <property type="evidence" value="ECO:0007669"/>
    <property type="project" value="InterPro"/>
</dbReference>
<protein>
    <submittedName>
        <fullName evidence="5">Sensor domain-containing phosphodiesterase</fullName>
    </submittedName>
</protein>
<reference evidence="5 6" key="1">
    <citation type="submission" date="2019-03" db="EMBL/GenBank/DDBJ databases">
        <title>Seongchinamella monodicae gen. nov., sp. nov., a novel member of the Gammaproteobacteria isolated from a tidal mudflat of beach.</title>
        <authorList>
            <person name="Yang H.G."/>
            <person name="Kang J.W."/>
            <person name="Lee S.D."/>
        </authorList>
    </citation>
    <scope>NUCLEOTIDE SEQUENCE [LARGE SCALE GENOMIC DNA]</scope>
    <source>
        <strain evidence="5 6">GH4-78</strain>
    </source>
</reference>
<keyword evidence="1" id="KW-0472">Membrane</keyword>
<dbReference type="InterPro" id="IPR003660">
    <property type="entry name" value="HAMP_dom"/>
</dbReference>
<feature type="domain" description="GGDEF" evidence="4">
    <location>
        <begin position="354"/>
        <end position="499"/>
    </location>
</feature>
<dbReference type="CDD" id="cd06225">
    <property type="entry name" value="HAMP"/>
    <property type="match status" value="1"/>
</dbReference>
<dbReference type="SUPFAM" id="SSF141868">
    <property type="entry name" value="EAL domain-like"/>
    <property type="match status" value="1"/>
</dbReference>
<feature type="domain" description="EAL" evidence="2">
    <location>
        <begin position="508"/>
        <end position="761"/>
    </location>
</feature>
<dbReference type="Gene3D" id="6.10.340.10">
    <property type="match status" value="1"/>
</dbReference>
<dbReference type="PANTHER" id="PTHR44757">
    <property type="entry name" value="DIGUANYLATE CYCLASE DGCP"/>
    <property type="match status" value="1"/>
</dbReference>
<dbReference type="GO" id="GO:0007165">
    <property type="term" value="P:signal transduction"/>
    <property type="evidence" value="ECO:0007669"/>
    <property type="project" value="InterPro"/>
</dbReference>
<evidence type="ECO:0000259" key="2">
    <source>
        <dbReference type="PROSITE" id="PS50883"/>
    </source>
</evidence>
<dbReference type="InterPro" id="IPR035919">
    <property type="entry name" value="EAL_sf"/>
</dbReference>
<sequence length="784" mass="84705">MSIATRFSLLFAAAIAVIGIVAGLATAAREYRVQFERAVERTESRLLGNPGLQYFIYSEDSAKLTTALEDFIAEQSSVYAQAFSGLGDKLAQVKRPGTADIKPAAFSLVRGPLMAADTGLRSFDQRTGAPRDSGFWAALTGGSSVIYHSLPVFTEVNTGRSGLTPADFAIALTSGSGSPSQRVVGYLHVVHDGGVVRAAALGAGLRVFLFSLGLAVVSGLLAWVFTRRVTRPFRDLANMADSVAAGEVRELIKVEGGGELQDIARLFNSVIQGFNDSRKVHEVDKHLLSLKVEERSSQLTERDEALSRVVGEAEQAQSRLHRLANYDRLTALPNRNLLTAQLELLLKLNQRNGHTLALLFIDLADFKRVNDSLGLSAGDQLLLEASKRIIRTVRDSDPVGRIDGPGTDINVARLSGDEFTVILNQLDSPTSAETVARRLHQNLSQAMTVDGHELVLHPAIGIAISPGDGKDVESLLKAASVAKFHAKQTGTDGIQMYTASMGKEGEERIRLESELRKAIENNALSLHYQPQIDTHSGSVVGAEALLRWNHPELGDIPPGTFVAIAEDIGLMRQLGDWALVEACRQLREFTDQGLKLAKMAINVSAEQFCDDFIQRVGSAIDQSGIEPRQLELGLTEAIMCSNDPETLAALRMLKESGVYLSVDDFGTGDSPLGYLARFPLDELKISRSFLLEATRSEAGARLVTAIIAMARHLGLKVLATGVETEAQFHFLTGNGAHLIQGYLFCEPVAAEDLAPMLTPWHFVDQVQKLADSAPDSAGAEPLKS</sequence>
<dbReference type="CDD" id="cd01949">
    <property type="entry name" value="GGDEF"/>
    <property type="match status" value="1"/>
</dbReference>